<dbReference type="EMBL" id="BROH01000003">
    <property type="protein sequence ID" value="GKY87464.1"/>
    <property type="molecule type" value="Genomic_DNA"/>
</dbReference>
<evidence type="ECO:0000259" key="8">
    <source>
        <dbReference type="PROSITE" id="PS50106"/>
    </source>
</evidence>
<dbReference type="SMART" id="SM00228">
    <property type="entry name" value="PDZ"/>
    <property type="match status" value="1"/>
</dbReference>
<dbReference type="Pfam" id="PF17820">
    <property type="entry name" value="PDZ_6"/>
    <property type="match status" value="1"/>
</dbReference>
<dbReference type="InterPro" id="IPR001478">
    <property type="entry name" value="PDZ"/>
</dbReference>
<dbReference type="PANTHER" id="PTHR43253">
    <property type="entry name" value="TRICORN PROTEASE HOMOLOG 2-RELATED"/>
    <property type="match status" value="1"/>
</dbReference>
<keyword evidence="3 7" id="KW-0963">Cytoplasm</keyword>
<evidence type="ECO:0000256" key="5">
    <source>
        <dbReference type="ARBA" id="ARBA00022801"/>
    </source>
</evidence>
<reference evidence="9" key="1">
    <citation type="journal article" date="2023" name="Int. J. Syst. Evol. Microbiol.">
        <title>Sinisalibacter aestuarii sp. nov., isolated from estuarine sediment of the Arakawa River.</title>
        <authorList>
            <person name="Arafat S.T."/>
            <person name="Hirano S."/>
            <person name="Sato A."/>
            <person name="Takeuchi K."/>
            <person name="Yasuda T."/>
            <person name="Terahara T."/>
            <person name="Hamada M."/>
            <person name="Kobayashi T."/>
        </authorList>
    </citation>
    <scope>NUCLEOTIDE SEQUENCE</scope>
    <source>
        <strain evidence="9">B-399</strain>
    </source>
</reference>
<dbReference type="SUPFAM" id="SSF52096">
    <property type="entry name" value="ClpP/crotonase"/>
    <property type="match status" value="1"/>
</dbReference>
<dbReference type="CDD" id="cd07562">
    <property type="entry name" value="Peptidase_S41_TRI"/>
    <property type="match status" value="1"/>
</dbReference>
<dbReference type="SUPFAM" id="SSF82171">
    <property type="entry name" value="DPP6 N-terminal domain-like"/>
    <property type="match status" value="1"/>
</dbReference>
<dbReference type="Pfam" id="PF26549">
    <property type="entry name" value="Tricorn_N"/>
    <property type="match status" value="1"/>
</dbReference>
<proteinExistence type="inferred from homology"/>
<keyword evidence="4 7" id="KW-0645">Protease</keyword>
<evidence type="ECO:0000313" key="9">
    <source>
        <dbReference type="EMBL" id="GKY87464.1"/>
    </source>
</evidence>
<dbReference type="InterPro" id="IPR011042">
    <property type="entry name" value="6-blade_b-propeller_TolB-like"/>
</dbReference>
<dbReference type="Gene3D" id="3.30.750.44">
    <property type="match status" value="1"/>
</dbReference>
<keyword evidence="6 7" id="KW-0720">Serine protease</keyword>
<dbReference type="Gene3D" id="2.30.42.10">
    <property type="match status" value="1"/>
</dbReference>
<dbReference type="PIRSF" id="PIRSF036421">
    <property type="entry name" value="Tricorn_protease"/>
    <property type="match status" value="1"/>
</dbReference>
<dbReference type="SUPFAM" id="SSF69304">
    <property type="entry name" value="Tricorn protease N-terminal domain"/>
    <property type="match status" value="1"/>
</dbReference>
<dbReference type="Pfam" id="PF03572">
    <property type="entry name" value="Peptidase_S41"/>
    <property type="match status" value="1"/>
</dbReference>
<sequence>MTLASMYRSLLLVIFILVPGTGQAQNAPLWLRYPAISPDGNKVAFSYQGQIWVVPSEGGEAVPLTATTAYAFAPVWSPDGSRIAFASTKHGNSDVFVMPAEGGEATRLTYHSDTDTPMAFSPDGAEVYFSSTRIGDPVASGDDSIRSLLPKIAVPHSVPVGGGRVHRLWPTAAIEISPNADGKQFLYADDPAPFEDPRRKHQTSSAAQNVWLFDNETGRHTKLTEWREEDHDPSWMPDGSMVWLSEHSGSFNVWHRDVAGGEAVQLTHHETWPVRFLSAADNGTLAYTYDGGLWRLLPGGEPERIDVRIRQASLVGGRSVVNVKDQVSEMAVSPDGSEIALIARGEVFVASASSGATRRITDTPAAERFVTWGPDGRRLAYASERDGTWDVVEAQLTRDEDTGFAGAAPFKEHVLIGTGDDDFQPAYSPDGTHLAYIRHRTELRVLDIATGTSAVVLPADASYSYYDGDHPYAWGPDGKWLAVMLGYGSSAEIGLVDAEGKAGPVNISQNGFSDFDPMVSADGNIVLWTTDRFGLRSETRRIEAGDIFAAFLTPEAFADFNGLTDGAVAQSEDQDAAAVDATEAGTASPYPDLSGLEYRSTRLTPFSAKIAYAHLGADNRSLTFVVDQPNGTSVGYALTAGSGSASTIFTRPTLPGTIYAMSGISDFVYVYAAGSITKYDVASGTPSPLAFKAEMTRDSRAEIAALFEHIHRMTGETFYDANMQGHDWEAIGAHYRKFLPQIIWWEDVVELVAEAVGELNASHQSVIFFENNPNSDNTGSLALYYDDDWRGAGMKISEVIPGGPADHPGSALKAGAVIVSVDGAEITPEIDIHRLLNRKAGQEVLLGVQPMEGDIPVFETIFPITQIEENHFAYLQWVSQRRAIVERLSGGRLGYIHLKMMNLSSYQAAFGDTFGRYAEAEGLIVDVRANGGGNLHDQLIAMLTGNHTSDAVSREGNIVYTNPKGRWTKPSAVLGNAQSYSDGSVFPTLYQAEGIGPIIGAPIPGTGTAVVQPPLIDPRFHYGIPEMGFRLLDGRFLENLEVEPDVLVYNDPESIAAGRDLQLEAAVDTLLSVIGEGGN</sequence>
<dbReference type="Pfam" id="PF14684">
    <property type="entry name" value="Tricorn_C1"/>
    <property type="match status" value="1"/>
</dbReference>
<organism evidence="9 10">
    <name type="scientific">Sinisalibacter aestuarii</name>
    <dbReference type="NCBI Taxonomy" id="2949426"/>
    <lineage>
        <taxon>Bacteria</taxon>
        <taxon>Pseudomonadati</taxon>
        <taxon>Pseudomonadota</taxon>
        <taxon>Alphaproteobacteria</taxon>
        <taxon>Rhodobacterales</taxon>
        <taxon>Roseobacteraceae</taxon>
        <taxon>Sinisalibacter</taxon>
    </lineage>
</organism>
<dbReference type="InterPro" id="IPR029045">
    <property type="entry name" value="ClpP/crotonase-like_dom_sf"/>
</dbReference>
<dbReference type="InterPro" id="IPR005151">
    <property type="entry name" value="Tail-specific_protease"/>
</dbReference>
<keyword evidence="10" id="KW-1185">Reference proteome</keyword>
<comment type="function">
    <text evidence="7">Degrades oligopeptides.</text>
</comment>
<dbReference type="InterPro" id="IPR012393">
    <property type="entry name" value="Tricorn_protease"/>
</dbReference>
<dbReference type="InterPro" id="IPR036034">
    <property type="entry name" value="PDZ_sf"/>
</dbReference>
<evidence type="ECO:0000256" key="6">
    <source>
        <dbReference type="ARBA" id="ARBA00022825"/>
    </source>
</evidence>
<dbReference type="PROSITE" id="PS50106">
    <property type="entry name" value="PDZ"/>
    <property type="match status" value="1"/>
</dbReference>
<feature type="domain" description="PDZ" evidence="8">
    <location>
        <begin position="766"/>
        <end position="826"/>
    </location>
</feature>
<dbReference type="EC" id="3.4.21.-" evidence="7"/>
<comment type="caution">
    <text evidence="9">The sequence shown here is derived from an EMBL/GenBank/DDBJ whole genome shotgun (WGS) entry which is preliminary data.</text>
</comment>
<dbReference type="Gene3D" id="2.120.10.60">
    <property type="entry name" value="Tricorn protease N-terminal domain"/>
    <property type="match status" value="1"/>
</dbReference>
<dbReference type="Proteomes" id="UP001144205">
    <property type="component" value="Unassembled WGS sequence"/>
</dbReference>
<dbReference type="InterPro" id="IPR028204">
    <property type="entry name" value="Tricorn_C1"/>
</dbReference>
<name>A0ABQ5LR29_9RHOB</name>
<protein>
    <recommendedName>
        <fullName evidence="7">Tricorn protease homolog</fullName>
        <ecNumber evidence="7">3.4.21.-</ecNumber>
    </recommendedName>
</protein>
<evidence type="ECO:0000256" key="3">
    <source>
        <dbReference type="ARBA" id="ARBA00022490"/>
    </source>
</evidence>
<evidence type="ECO:0000256" key="4">
    <source>
        <dbReference type="ARBA" id="ARBA00022670"/>
    </source>
</evidence>
<keyword evidence="5 7" id="KW-0378">Hydrolase</keyword>
<dbReference type="GO" id="GO:0006508">
    <property type="term" value="P:proteolysis"/>
    <property type="evidence" value="ECO:0007669"/>
    <property type="project" value="UniProtKB-KW"/>
</dbReference>
<dbReference type="SUPFAM" id="SSF50156">
    <property type="entry name" value="PDZ domain-like"/>
    <property type="match status" value="1"/>
</dbReference>
<dbReference type="Pfam" id="PF26550">
    <property type="entry name" value="Tricorn_2nd"/>
    <property type="match status" value="1"/>
</dbReference>
<evidence type="ECO:0000256" key="7">
    <source>
        <dbReference type="PIRNR" id="PIRNR036421"/>
    </source>
</evidence>
<evidence type="ECO:0000256" key="2">
    <source>
        <dbReference type="ARBA" id="ARBA00008524"/>
    </source>
</evidence>
<dbReference type="PANTHER" id="PTHR43253:SF1">
    <property type="entry name" value="TRICORN PROTEASE HOMOLOG 2-RELATED"/>
    <property type="match status" value="1"/>
</dbReference>
<dbReference type="GO" id="GO:0008233">
    <property type="term" value="F:peptidase activity"/>
    <property type="evidence" value="ECO:0007669"/>
    <property type="project" value="UniProtKB-KW"/>
</dbReference>
<dbReference type="SMART" id="SM00245">
    <property type="entry name" value="TSPc"/>
    <property type="match status" value="1"/>
</dbReference>
<dbReference type="Gene3D" id="2.120.10.30">
    <property type="entry name" value="TolB, C-terminal domain"/>
    <property type="match status" value="1"/>
</dbReference>
<gene>
    <name evidence="9" type="ORF">STA1M1_13330</name>
</gene>
<dbReference type="InterPro" id="IPR041489">
    <property type="entry name" value="PDZ_6"/>
</dbReference>
<accession>A0ABQ5LR29</accession>
<evidence type="ECO:0000313" key="10">
    <source>
        <dbReference type="Proteomes" id="UP001144205"/>
    </source>
</evidence>
<comment type="similarity">
    <text evidence="2 7">Belongs to the peptidase S41B family.</text>
</comment>
<comment type="subcellular location">
    <subcellularLocation>
        <location evidence="1 7">Cytoplasm</location>
    </subcellularLocation>
</comment>
<dbReference type="Gene3D" id="3.90.226.10">
    <property type="entry name" value="2-enoyl-CoA Hydratase, Chain A, domain 1"/>
    <property type="match status" value="1"/>
</dbReference>
<evidence type="ECO:0000256" key="1">
    <source>
        <dbReference type="ARBA" id="ARBA00004496"/>
    </source>
</evidence>